<evidence type="ECO:0000313" key="3">
    <source>
        <dbReference type="Proteomes" id="UP000255467"/>
    </source>
</evidence>
<dbReference type="Proteomes" id="UP000255467">
    <property type="component" value="Unassembled WGS sequence"/>
</dbReference>
<keyword evidence="1" id="KW-0472">Membrane</keyword>
<name>A0A378Y719_9NOCA</name>
<feature type="transmembrane region" description="Helical" evidence="1">
    <location>
        <begin position="35"/>
        <end position="60"/>
    </location>
</feature>
<dbReference type="EMBL" id="UGRY01000002">
    <property type="protein sequence ID" value="SUA72648.1"/>
    <property type="molecule type" value="Genomic_DNA"/>
</dbReference>
<feature type="transmembrane region" description="Helical" evidence="1">
    <location>
        <begin position="12"/>
        <end position="29"/>
    </location>
</feature>
<reference evidence="2 3" key="1">
    <citation type="submission" date="2018-06" db="EMBL/GenBank/DDBJ databases">
        <authorList>
            <consortium name="Pathogen Informatics"/>
            <person name="Doyle S."/>
        </authorList>
    </citation>
    <scope>NUCLEOTIDE SEQUENCE [LARGE SCALE GENOMIC DNA]</scope>
    <source>
        <strain evidence="2 3">NCTC1934</strain>
    </source>
</reference>
<dbReference type="RefSeq" id="WP_115061423.1">
    <property type="nucleotide sequence ID" value="NZ_UGRY01000002.1"/>
</dbReference>
<evidence type="ECO:0000313" key="2">
    <source>
        <dbReference type="EMBL" id="SUA72648.1"/>
    </source>
</evidence>
<protein>
    <submittedName>
        <fullName evidence="2">Uncharacterized protein</fullName>
    </submittedName>
</protein>
<dbReference type="AlphaFoldDB" id="A0A378Y719"/>
<keyword evidence="1" id="KW-0812">Transmembrane</keyword>
<gene>
    <name evidence="2" type="ORF">NCTC1934_00076</name>
</gene>
<organism evidence="2 3">
    <name type="scientific">Nocardia otitidiscaviarum</name>
    <dbReference type="NCBI Taxonomy" id="1823"/>
    <lineage>
        <taxon>Bacteria</taxon>
        <taxon>Bacillati</taxon>
        <taxon>Actinomycetota</taxon>
        <taxon>Actinomycetes</taxon>
        <taxon>Mycobacteriales</taxon>
        <taxon>Nocardiaceae</taxon>
        <taxon>Nocardia</taxon>
    </lineage>
</organism>
<accession>A0A378Y719</accession>
<evidence type="ECO:0000256" key="1">
    <source>
        <dbReference type="SAM" id="Phobius"/>
    </source>
</evidence>
<keyword evidence="1" id="KW-1133">Transmembrane helix</keyword>
<proteinExistence type="predicted"/>
<dbReference type="OrthoDB" id="4559817at2"/>
<keyword evidence="3" id="KW-1185">Reference proteome</keyword>
<sequence>MKRPNRIPEPALVRSVLVAISGVIAYLVGHEVDTAWIEAALTIYGLLTPVLAGVLIRPAVTPVSTGRHARPE</sequence>